<dbReference type="InterPro" id="IPR043128">
    <property type="entry name" value="Rev_trsase/Diguanyl_cyclase"/>
</dbReference>
<dbReference type="Gene3D" id="3.30.70.270">
    <property type="match status" value="1"/>
</dbReference>
<comment type="cofactor">
    <cofactor evidence="1">
        <name>Mg(2+)</name>
        <dbReference type="ChEBI" id="CHEBI:18420"/>
    </cofactor>
</comment>
<dbReference type="SUPFAM" id="SSF55073">
    <property type="entry name" value="Nucleotide cyclase"/>
    <property type="match status" value="1"/>
</dbReference>
<dbReference type="InterPro" id="IPR000160">
    <property type="entry name" value="GGDEF_dom"/>
</dbReference>
<keyword evidence="6" id="KW-1185">Reference proteome</keyword>
<dbReference type="Gene3D" id="6.10.340.10">
    <property type="match status" value="1"/>
</dbReference>
<accession>A0A1H3DTT5</accession>
<feature type="domain" description="HAMP" evidence="3">
    <location>
        <begin position="337"/>
        <end position="389"/>
    </location>
</feature>
<gene>
    <name evidence="5" type="ORF">SAMN05421644_1104</name>
</gene>
<dbReference type="InterPro" id="IPR029787">
    <property type="entry name" value="Nucleotide_cyclase"/>
</dbReference>
<protein>
    <submittedName>
        <fullName evidence="5">Diguanylate cyclase (GGDEF) domain-containing protein</fullName>
    </submittedName>
</protein>
<dbReference type="Pfam" id="PF00990">
    <property type="entry name" value="GGDEF"/>
    <property type="match status" value="1"/>
</dbReference>
<feature type="transmembrane region" description="Helical" evidence="2">
    <location>
        <begin position="316"/>
        <end position="336"/>
    </location>
</feature>
<keyword evidence="2" id="KW-0812">Transmembrane</keyword>
<dbReference type="CDD" id="cd06225">
    <property type="entry name" value="HAMP"/>
    <property type="match status" value="1"/>
</dbReference>
<dbReference type="STRING" id="61595.SAMN05421644_1104"/>
<feature type="domain" description="GGDEF" evidence="4">
    <location>
        <begin position="432"/>
        <end position="560"/>
    </location>
</feature>
<dbReference type="PROSITE" id="PS50887">
    <property type="entry name" value="GGDEF"/>
    <property type="match status" value="1"/>
</dbReference>
<evidence type="ECO:0000259" key="4">
    <source>
        <dbReference type="PROSITE" id="PS50887"/>
    </source>
</evidence>
<dbReference type="PANTHER" id="PTHR46663:SF2">
    <property type="entry name" value="GGDEF DOMAIN-CONTAINING PROTEIN"/>
    <property type="match status" value="1"/>
</dbReference>
<dbReference type="GO" id="GO:0007165">
    <property type="term" value="P:signal transduction"/>
    <property type="evidence" value="ECO:0007669"/>
    <property type="project" value="InterPro"/>
</dbReference>
<dbReference type="Pfam" id="PF00672">
    <property type="entry name" value="HAMP"/>
    <property type="match status" value="1"/>
</dbReference>
<dbReference type="AlphaFoldDB" id="A0A1H3DTT5"/>
<name>A0A1H3DTT5_ALLWA</name>
<evidence type="ECO:0000259" key="3">
    <source>
        <dbReference type="PROSITE" id="PS50885"/>
    </source>
</evidence>
<dbReference type="GO" id="GO:0016020">
    <property type="term" value="C:membrane"/>
    <property type="evidence" value="ECO:0007669"/>
    <property type="project" value="InterPro"/>
</dbReference>
<dbReference type="FunFam" id="3.30.70.270:FF:000001">
    <property type="entry name" value="Diguanylate cyclase domain protein"/>
    <property type="match status" value="1"/>
</dbReference>
<proteinExistence type="predicted"/>
<sequence>MSQHCPSPPPVSPQPVGQLRILWRQLGLREHLALALIAVALLPVLILYGAQRYQLQADALEQTHQTLNLIADVQQRRINLELRRLEDLTRLIASRTQMRLSLAAYAQDQNATHLELITRILTDASQALPELRGIWIRDRAGHTLTQVVTAGTSAQALDAAQIPSPDAAPILLRRLTTQQPELWLNGQLTLNEAVIGSVHLLVRLENIHALLEDFDHQYPGGETVLLLCNSAAAPFAWSARSGIWLLRTAPNTQLNALLKHMACDPVPAAFVDTPAPHTDAATLIHTARALTLDGAQILVYTTARQMTQRARQQRTLLVYVTVSLLLLALGAAMLLARAIGNPIHSLTEGMRGLSQGDYHTRIREQGWGELWRLTHAFNETAQALQQAIQARLRSERELVTLANTDALTGLSNRRHFIERLTQHLEYTRHANDSGALIYLDLDGFKPVNDQYGHDAGDAVLRIVAERLRRVVREQDQVGRLGGDEFAILVARLDRGFEPESVAKRLHETLNQPMTIQGHAVHVGCSLGMVHITPDSHPSQLLKAADAAMYQVKAGKARREA</sequence>
<feature type="transmembrane region" description="Helical" evidence="2">
    <location>
        <begin position="32"/>
        <end position="50"/>
    </location>
</feature>
<keyword evidence="2" id="KW-0472">Membrane</keyword>
<dbReference type="CDD" id="cd01949">
    <property type="entry name" value="GGDEF"/>
    <property type="match status" value="1"/>
</dbReference>
<dbReference type="EMBL" id="FNOW01000010">
    <property type="protein sequence ID" value="SDX69730.1"/>
    <property type="molecule type" value="Genomic_DNA"/>
</dbReference>
<dbReference type="SMART" id="SM00267">
    <property type="entry name" value="GGDEF"/>
    <property type="match status" value="1"/>
</dbReference>
<evidence type="ECO:0000313" key="5">
    <source>
        <dbReference type="EMBL" id="SDX69730.1"/>
    </source>
</evidence>
<dbReference type="SUPFAM" id="SSF158472">
    <property type="entry name" value="HAMP domain-like"/>
    <property type="match status" value="1"/>
</dbReference>
<dbReference type="Proteomes" id="UP000198672">
    <property type="component" value="Unassembled WGS sequence"/>
</dbReference>
<evidence type="ECO:0000256" key="2">
    <source>
        <dbReference type="SAM" id="Phobius"/>
    </source>
</evidence>
<reference evidence="6" key="1">
    <citation type="submission" date="2016-10" db="EMBL/GenBank/DDBJ databases">
        <authorList>
            <person name="Varghese N."/>
            <person name="Submissions S."/>
        </authorList>
    </citation>
    <scope>NUCLEOTIDE SEQUENCE [LARGE SCALE GENOMIC DNA]</scope>
    <source>
        <strain evidence="6">DSM 173</strain>
    </source>
</reference>
<dbReference type="PANTHER" id="PTHR46663">
    <property type="entry name" value="DIGUANYLATE CYCLASE DGCT-RELATED"/>
    <property type="match status" value="1"/>
</dbReference>
<organism evidence="5 6">
    <name type="scientific">Allochromatium warmingii</name>
    <name type="common">Chromatium warmingii</name>
    <dbReference type="NCBI Taxonomy" id="61595"/>
    <lineage>
        <taxon>Bacteria</taxon>
        <taxon>Pseudomonadati</taxon>
        <taxon>Pseudomonadota</taxon>
        <taxon>Gammaproteobacteria</taxon>
        <taxon>Chromatiales</taxon>
        <taxon>Chromatiaceae</taxon>
        <taxon>Allochromatium</taxon>
    </lineage>
</organism>
<dbReference type="InterPro" id="IPR003660">
    <property type="entry name" value="HAMP_dom"/>
</dbReference>
<dbReference type="PROSITE" id="PS50885">
    <property type="entry name" value="HAMP"/>
    <property type="match status" value="1"/>
</dbReference>
<dbReference type="InterPro" id="IPR052163">
    <property type="entry name" value="DGC-Regulatory_Protein"/>
</dbReference>
<keyword evidence="2" id="KW-1133">Transmembrane helix</keyword>
<evidence type="ECO:0000313" key="6">
    <source>
        <dbReference type="Proteomes" id="UP000198672"/>
    </source>
</evidence>
<dbReference type="GO" id="GO:0003824">
    <property type="term" value="F:catalytic activity"/>
    <property type="evidence" value="ECO:0007669"/>
    <property type="project" value="UniProtKB-ARBA"/>
</dbReference>
<dbReference type="SMART" id="SM00304">
    <property type="entry name" value="HAMP"/>
    <property type="match status" value="1"/>
</dbReference>
<dbReference type="NCBIfam" id="TIGR00254">
    <property type="entry name" value="GGDEF"/>
    <property type="match status" value="1"/>
</dbReference>
<evidence type="ECO:0000256" key="1">
    <source>
        <dbReference type="ARBA" id="ARBA00001946"/>
    </source>
</evidence>